<dbReference type="Gene3D" id="3.40.109.10">
    <property type="entry name" value="NADH Oxidase"/>
    <property type="match status" value="1"/>
</dbReference>
<dbReference type="SUPFAM" id="SSF55469">
    <property type="entry name" value="FMN-dependent nitroreductase-like"/>
    <property type="match status" value="1"/>
</dbReference>
<keyword evidence="8" id="KW-1185">Reference proteome</keyword>
<dbReference type="Pfam" id="PF00881">
    <property type="entry name" value="Nitroreductase"/>
    <property type="match status" value="1"/>
</dbReference>
<evidence type="ECO:0000256" key="5">
    <source>
        <dbReference type="PIRNR" id="PIRNR005426"/>
    </source>
</evidence>
<dbReference type="OrthoDB" id="9775805at2"/>
<reference evidence="8" key="1">
    <citation type="submission" date="2017-11" db="EMBL/GenBank/DDBJ databases">
        <title>Complete Genome Sequence of Kyrpidia sp. Strain EA-1, a thermophilic, hydrogen-oxidizing Bacterium, isolated from the Azores.</title>
        <authorList>
            <person name="Reiner J.E."/>
            <person name="Lapp C.J."/>
            <person name="Bunk B."/>
            <person name="Gescher J."/>
        </authorList>
    </citation>
    <scope>NUCLEOTIDE SEQUENCE [LARGE SCALE GENOMIC DNA]</scope>
    <source>
        <strain evidence="8">EA-1</strain>
    </source>
</reference>
<accession>A0A2K8NBB0</accession>
<proteinExistence type="inferred from homology"/>
<dbReference type="AlphaFoldDB" id="A0A2K8NBB0"/>
<dbReference type="CDD" id="cd02146">
    <property type="entry name" value="NfsA-like"/>
    <property type="match status" value="1"/>
</dbReference>
<keyword evidence="3 5" id="KW-0288">FMN</keyword>
<name>A0A2K8NBB0_9BACL</name>
<dbReference type="PIRSF" id="PIRSF005426">
    <property type="entry name" value="Frp"/>
    <property type="match status" value="1"/>
</dbReference>
<evidence type="ECO:0000256" key="2">
    <source>
        <dbReference type="ARBA" id="ARBA00022630"/>
    </source>
</evidence>
<evidence type="ECO:0000256" key="1">
    <source>
        <dbReference type="ARBA" id="ARBA00008366"/>
    </source>
</evidence>
<dbReference type="PANTHER" id="PTHR43425:SF3">
    <property type="entry name" value="NADPH-DEPENDENT OXIDOREDUCTASE"/>
    <property type="match status" value="1"/>
</dbReference>
<dbReference type="PANTHER" id="PTHR43425">
    <property type="entry name" value="OXYGEN-INSENSITIVE NADPH NITROREDUCTASE"/>
    <property type="match status" value="1"/>
</dbReference>
<evidence type="ECO:0000313" key="7">
    <source>
        <dbReference type="EMBL" id="ATY86616.1"/>
    </source>
</evidence>
<dbReference type="KEGG" id="kyr:CVV65_13780"/>
<dbReference type="NCBIfam" id="NF008033">
    <property type="entry name" value="PRK10765.1"/>
    <property type="match status" value="1"/>
</dbReference>
<dbReference type="InterPro" id="IPR029479">
    <property type="entry name" value="Nitroreductase"/>
</dbReference>
<keyword evidence="4 5" id="KW-0560">Oxidoreductase</keyword>
<evidence type="ECO:0000256" key="4">
    <source>
        <dbReference type="ARBA" id="ARBA00023002"/>
    </source>
</evidence>
<evidence type="ECO:0000313" key="8">
    <source>
        <dbReference type="Proteomes" id="UP000231932"/>
    </source>
</evidence>
<dbReference type="GO" id="GO:0016491">
    <property type="term" value="F:oxidoreductase activity"/>
    <property type="evidence" value="ECO:0007669"/>
    <property type="project" value="UniProtKB-UniRule"/>
</dbReference>
<keyword evidence="5" id="KW-0521">NADP</keyword>
<dbReference type="InterPro" id="IPR016446">
    <property type="entry name" value="Flavin_OxRdtase_Frp"/>
</dbReference>
<keyword evidence="2 5" id="KW-0285">Flavoprotein</keyword>
<sequence>MEREGGAVVNDTIRLIQDHRSVREYLPREVSEEMIEEIVRSAQSAATSSFVQAYTVIAVRDPKIKRELAELSGNRHVETCSVALVFCADARRMMEAAGAGGRAGELSNTELFIVATVDTALAAENAALAAESMGLGICFVGGIRNQIREVTRLLEIPRFVYPVFALTVGYPAERPEKKPRLPVEAVLHRDRYEPDRDAHIADYDQMVSAYYRARTEGKRTHGWSEYVAQVLQAPRRPFMFDYLREQGFLEDTRGKSRQS</sequence>
<dbReference type="Proteomes" id="UP000231932">
    <property type="component" value="Chromosome"/>
</dbReference>
<feature type="domain" description="Nitroreductase" evidence="6">
    <location>
        <begin position="16"/>
        <end position="170"/>
    </location>
</feature>
<gene>
    <name evidence="7" type="ORF">CVV65_13780</name>
</gene>
<dbReference type="EMBL" id="CP024955">
    <property type="protein sequence ID" value="ATY86616.1"/>
    <property type="molecule type" value="Genomic_DNA"/>
</dbReference>
<dbReference type="InterPro" id="IPR000415">
    <property type="entry name" value="Nitroreductase-like"/>
</dbReference>
<comment type="similarity">
    <text evidence="1 5">Belongs to the flavin oxidoreductase frp family.</text>
</comment>
<evidence type="ECO:0000256" key="3">
    <source>
        <dbReference type="ARBA" id="ARBA00022643"/>
    </source>
</evidence>
<evidence type="ECO:0000259" key="6">
    <source>
        <dbReference type="Pfam" id="PF00881"/>
    </source>
</evidence>
<organism evidence="7 8">
    <name type="scientific">Kyrpidia spormannii</name>
    <dbReference type="NCBI Taxonomy" id="2055160"/>
    <lineage>
        <taxon>Bacteria</taxon>
        <taxon>Bacillati</taxon>
        <taxon>Bacillota</taxon>
        <taxon>Bacilli</taxon>
        <taxon>Bacillales</taxon>
        <taxon>Alicyclobacillaceae</taxon>
        <taxon>Kyrpidia</taxon>
    </lineage>
</organism>
<protein>
    <submittedName>
        <fullName evidence="7">Oxygen-insensitive NADPH nitroreductase</fullName>
    </submittedName>
</protein>